<evidence type="ECO:0000313" key="3">
    <source>
        <dbReference type="Proteomes" id="UP000569732"/>
    </source>
</evidence>
<dbReference type="RefSeq" id="WP_180568899.1">
    <property type="nucleotide sequence ID" value="NZ_JACCKB010000018.1"/>
</dbReference>
<protein>
    <submittedName>
        <fullName evidence="2">Uncharacterized protein</fullName>
    </submittedName>
</protein>
<dbReference type="Proteomes" id="UP000569732">
    <property type="component" value="Unassembled WGS sequence"/>
</dbReference>
<accession>A0A853ICF2</accession>
<evidence type="ECO:0000313" key="2">
    <source>
        <dbReference type="EMBL" id="NYZ66875.1"/>
    </source>
</evidence>
<evidence type="ECO:0000256" key="1">
    <source>
        <dbReference type="SAM" id="SignalP"/>
    </source>
</evidence>
<organism evidence="2 3">
    <name type="scientific">Spartinivicinus marinus</name>
    <dbReference type="NCBI Taxonomy" id="2994442"/>
    <lineage>
        <taxon>Bacteria</taxon>
        <taxon>Pseudomonadati</taxon>
        <taxon>Pseudomonadota</taxon>
        <taxon>Gammaproteobacteria</taxon>
        <taxon>Oceanospirillales</taxon>
        <taxon>Zooshikellaceae</taxon>
        <taxon>Spartinivicinus</taxon>
    </lineage>
</organism>
<keyword evidence="1" id="KW-0732">Signal</keyword>
<dbReference type="AlphaFoldDB" id="A0A853ICF2"/>
<name>A0A853ICF2_9GAMM</name>
<keyword evidence="3" id="KW-1185">Reference proteome</keyword>
<feature type="chain" id="PRO_5032849450" evidence="1">
    <location>
        <begin position="21"/>
        <end position="140"/>
    </location>
</feature>
<comment type="caution">
    <text evidence="2">The sequence shown here is derived from an EMBL/GenBank/DDBJ whole genome shotgun (WGS) entry which is preliminary data.</text>
</comment>
<sequence length="140" mass="15472">MKKITIVAGCALLIVNFAAAEVTTPGVYDMHFDWGCDGTYSISKNFTLKSDGTFESGSLKGTWKEIDRTLTWRYSNNTYYTGYHTSRSATGVAVGYNGLEGCFYMIKMSKPLNQQQMQQIDMAEPQFDNGIGEAGGEALF</sequence>
<reference evidence="2 3" key="1">
    <citation type="submission" date="2020-07" db="EMBL/GenBank/DDBJ databases">
        <title>Endozoicomonas sp. nov., isolated from sediment.</title>
        <authorList>
            <person name="Gu T."/>
        </authorList>
    </citation>
    <scope>NUCLEOTIDE SEQUENCE [LARGE SCALE GENOMIC DNA]</scope>
    <source>
        <strain evidence="2 3">SM1973</strain>
    </source>
</reference>
<proteinExistence type="predicted"/>
<feature type="signal peptide" evidence="1">
    <location>
        <begin position="1"/>
        <end position="20"/>
    </location>
</feature>
<dbReference type="EMBL" id="JACCKB010000018">
    <property type="protein sequence ID" value="NYZ66875.1"/>
    <property type="molecule type" value="Genomic_DNA"/>
</dbReference>
<gene>
    <name evidence="2" type="ORF">H0A36_12715</name>
</gene>